<name>A0A8E0IA95_LACPA</name>
<sequence length="334" mass="38699">MSDSAYSSYKQLIEILRNNKHRVIIPSGSEEYVKEVLSSRSYYGLINAFKEFLLTSSDVDVNFDQFVFSFQIETDLRSSLLKFTLLFETRFKETLAHMIGEKYGVNAEQYLQPVNFGKAAIGRVQGELNYYRRKAGIQTLPNASQKNWVAKIKDNPTKYYRERKNIIPPWILIRNLTLGESIVLYKILKSIDKMTIINRMLYRNETDAVSENDSQGFAESLSIISDFRNQLAHGSRIGMYHSAHGTMNKNIEVIITGGDFLQDSQQRYHEDDLFCFESLLVRLLSKIDKPGLINELTFIEYKYDAKSEYLYSYKSMVELPSDYIERLHLLSGIV</sequence>
<dbReference type="Proteomes" id="UP000014257">
    <property type="component" value="Unassembled WGS sequence"/>
</dbReference>
<dbReference type="AlphaFoldDB" id="A0A8E0IA95"/>
<comment type="caution">
    <text evidence="1">The sequence shown here is derived from an EMBL/GenBank/DDBJ whole genome shotgun (WGS) entry which is preliminary data.</text>
</comment>
<dbReference type="InterPro" id="IPR011664">
    <property type="entry name" value="Abi_system_AbiD/AbiF-like"/>
</dbReference>
<proteinExistence type="predicted"/>
<dbReference type="EMBL" id="ANMI01000073">
    <property type="protein sequence ID" value="EPC30454.1"/>
    <property type="molecule type" value="Genomic_DNA"/>
</dbReference>
<reference evidence="1 2" key="1">
    <citation type="journal article" date="2013" name="PLoS ONE">
        <title>Lactobacillus paracasei comparative genomics: towards species pan-genome definition and exploitation of diversity.</title>
        <authorList>
            <person name="Smokvina T."/>
            <person name="Wels M."/>
            <person name="Polka J."/>
            <person name="Chervaux C."/>
            <person name="Brisse S."/>
            <person name="Boekhorst J."/>
            <person name="van Hylckama Vlieg J.E."/>
            <person name="Siezen R.J."/>
        </authorList>
    </citation>
    <scope>NUCLEOTIDE SEQUENCE [LARGE SCALE GENOMIC DNA]</scope>
    <source>
        <strain evidence="1 2">Lpp22</strain>
    </source>
</reference>
<evidence type="ECO:0000313" key="1">
    <source>
        <dbReference type="EMBL" id="EPC30454.1"/>
    </source>
</evidence>
<evidence type="ECO:0000313" key="2">
    <source>
        <dbReference type="Proteomes" id="UP000014257"/>
    </source>
</evidence>
<accession>A0A8E0IA95</accession>
<protein>
    <submittedName>
        <fullName evidence="1">Abortive infection bacteriophage resistance protein</fullName>
    </submittedName>
</protein>
<organism evidence="1 2">
    <name type="scientific">Lacticaseibacillus paracasei subsp. paracasei Lpp22</name>
    <dbReference type="NCBI Taxonomy" id="1256221"/>
    <lineage>
        <taxon>Bacteria</taxon>
        <taxon>Bacillati</taxon>
        <taxon>Bacillota</taxon>
        <taxon>Bacilli</taxon>
        <taxon>Lactobacillales</taxon>
        <taxon>Lactobacillaceae</taxon>
        <taxon>Lacticaseibacillus</taxon>
    </lineage>
</organism>
<dbReference type="Pfam" id="PF07751">
    <property type="entry name" value="Abi_2"/>
    <property type="match status" value="1"/>
</dbReference>
<gene>
    <name evidence="1" type="ORF">Lpp22_1138</name>
</gene>